<organism evidence="2 3">
    <name type="scientific">Anabarilius grahami</name>
    <name type="common">Kanglang fish</name>
    <name type="synonym">Barilius grahami</name>
    <dbReference type="NCBI Taxonomy" id="495550"/>
    <lineage>
        <taxon>Eukaryota</taxon>
        <taxon>Metazoa</taxon>
        <taxon>Chordata</taxon>
        <taxon>Craniata</taxon>
        <taxon>Vertebrata</taxon>
        <taxon>Euteleostomi</taxon>
        <taxon>Actinopterygii</taxon>
        <taxon>Neopterygii</taxon>
        <taxon>Teleostei</taxon>
        <taxon>Ostariophysi</taxon>
        <taxon>Cypriniformes</taxon>
        <taxon>Xenocyprididae</taxon>
        <taxon>Xenocypridinae</taxon>
        <taxon>Xenocypridinae incertae sedis</taxon>
        <taxon>Anabarilius</taxon>
    </lineage>
</organism>
<proteinExistence type="predicted"/>
<dbReference type="GO" id="GO:0046983">
    <property type="term" value="F:protein dimerization activity"/>
    <property type="evidence" value="ECO:0007669"/>
    <property type="project" value="InterPro"/>
</dbReference>
<dbReference type="SUPFAM" id="SSF53098">
    <property type="entry name" value="Ribonuclease H-like"/>
    <property type="match status" value="1"/>
</dbReference>
<dbReference type="Pfam" id="PF05699">
    <property type="entry name" value="Dimer_Tnp_hAT"/>
    <property type="match status" value="1"/>
</dbReference>
<sequence length="361" mass="40737">MKSRVLTTTSFPNEAKTADNIRKELQQQLVSVLGFDASVMNCVVWDQGANYVAALRPYRCLDCQDHLYNTVLRHALNPDELSETIPEVAETLQATKALVRYLKQSGLTSRLSKTVKQMAETRFSTVFLTLKSIESVYSELQEILQSRSESQRLHDVSPDVLAFLVQFLRLFYDAQRELERDKYPTLNLVVPLASQAKTPLQPDSVKEAERDDIFQLAKRQIARFREEGTAVQGADQAAAASISVSAPVAAGHAAKKRALAEFEEEWENIVEQDEDDDDEVQQYLRLNHNMEGDGRDVLLWWKQHETLLPQLSRLARTVFSVPASSSSSERVFSAAGRVIEERRTTLKPSTVDAILFLHDAL</sequence>
<evidence type="ECO:0000313" key="2">
    <source>
        <dbReference type="EMBL" id="ROK32555.1"/>
    </source>
</evidence>
<feature type="domain" description="HAT C-terminal dimerisation" evidence="1">
    <location>
        <begin position="279"/>
        <end position="361"/>
    </location>
</feature>
<comment type="caution">
    <text evidence="2">The sequence shown here is derived from an EMBL/GenBank/DDBJ whole genome shotgun (WGS) entry which is preliminary data.</text>
</comment>
<name>A0A3N0XYK4_ANAGA</name>
<keyword evidence="3" id="KW-1185">Reference proteome</keyword>
<reference evidence="2 3" key="1">
    <citation type="submission" date="2018-10" db="EMBL/GenBank/DDBJ databases">
        <title>Genome assembly for a Yunnan-Guizhou Plateau 3E fish, Anabarilius grahami (Regan), and its evolutionary and genetic applications.</title>
        <authorList>
            <person name="Jiang W."/>
        </authorList>
    </citation>
    <scope>NUCLEOTIDE SEQUENCE [LARGE SCALE GENOMIC DNA]</scope>
    <source>
        <strain evidence="2">AG-KIZ</strain>
        <tissue evidence="2">Muscle</tissue>
    </source>
</reference>
<dbReference type="GO" id="GO:0005634">
    <property type="term" value="C:nucleus"/>
    <property type="evidence" value="ECO:0007669"/>
    <property type="project" value="TreeGrafter"/>
</dbReference>
<dbReference type="PANTHER" id="PTHR46169:SF17">
    <property type="entry name" value="HAT C-TERMINAL DIMERISATION DOMAIN-CONTAINING PROTEIN"/>
    <property type="match status" value="1"/>
</dbReference>
<dbReference type="InterPro" id="IPR012337">
    <property type="entry name" value="RNaseH-like_sf"/>
</dbReference>
<dbReference type="InterPro" id="IPR008906">
    <property type="entry name" value="HATC_C_dom"/>
</dbReference>
<dbReference type="PANTHER" id="PTHR46169">
    <property type="entry name" value="DNA REPLICATION-RELATED ELEMENT FACTOR, ISOFORM A"/>
    <property type="match status" value="1"/>
</dbReference>
<dbReference type="InterPro" id="IPR052717">
    <property type="entry name" value="Vacuolar_transposase_reg"/>
</dbReference>
<dbReference type="Proteomes" id="UP000281406">
    <property type="component" value="Unassembled WGS sequence"/>
</dbReference>
<protein>
    <submittedName>
        <fullName evidence="2">Zinc finger BED domain-containing protein DAYSLEEPER</fullName>
    </submittedName>
</protein>
<dbReference type="EMBL" id="RJVU01057223">
    <property type="protein sequence ID" value="ROK32555.1"/>
    <property type="molecule type" value="Genomic_DNA"/>
</dbReference>
<accession>A0A3N0XYK4</accession>
<evidence type="ECO:0000259" key="1">
    <source>
        <dbReference type="Pfam" id="PF05699"/>
    </source>
</evidence>
<dbReference type="AlphaFoldDB" id="A0A3N0XYK4"/>
<dbReference type="OrthoDB" id="10047691at2759"/>
<dbReference type="GO" id="GO:0006357">
    <property type="term" value="P:regulation of transcription by RNA polymerase II"/>
    <property type="evidence" value="ECO:0007669"/>
    <property type="project" value="TreeGrafter"/>
</dbReference>
<evidence type="ECO:0000313" key="3">
    <source>
        <dbReference type="Proteomes" id="UP000281406"/>
    </source>
</evidence>
<gene>
    <name evidence="2" type="ORF">DPX16_23673</name>
</gene>